<evidence type="ECO:0000313" key="8">
    <source>
        <dbReference type="Proteomes" id="UP000095342"/>
    </source>
</evidence>
<keyword evidence="2" id="KW-1003">Cell membrane</keyword>
<dbReference type="KEGG" id="aaeo:BJI67_10855"/>
<feature type="transmembrane region" description="Helical" evidence="6">
    <location>
        <begin position="111"/>
        <end position="134"/>
    </location>
</feature>
<keyword evidence="4 6" id="KW-1133">Transmembrane helix</keyword>
<dbReference type="InterPro" id="IPR022791">
    <property type="entry name" value="L-PG_synthase/AglD"/>
</dbReference>
<evidence type="ECO:0000256" key="3">
    <source>
        <dbReference type="ARBA" id="ARBA00022692"/>
    </source>
</evidence>
<organism evidence="7 8">
    <name type="scientific">Acidihalobacter aeolianus</name>
    <dbReference type="NCBI Taxonomy" id="2792603"/>
    <lineage>
        <taxon>Bacteria</taxon>
        <taxon>Pseudomonadati</taxon>
        <taxon>Pseudomonadota</taxon>
        <taxon>Gammaproteobacteria</taxon>
        <taxon>Chromatiales</taxon>
        <taxon>Ectothiorhodospiraceae</taxon>
        <taxon>Acidihalobacter</taxon>
    </lineage>
</organism>
<feature type="transmembrane region" description="Helical" evidence="6">
    <location>
        <begin position="277"/>
        <end position="297"/>
    </location>
</feature>
<name>A0A1D8K950_9GAMM</name>
<evidence type="ECO:0000256" key="2">
    <source>
        <dbReference type="ARBA" id="ARBA00022475"/>
    </source>
</evidence>
<feature type="transmembrane region" description="Helical" evidence="6">
    <location>
        <begin position="33"/>
        <end position="51"/>
    </location>
</feature>
<dbReference type="GO" id="GO:0005886">
    <property type="term" value="C:plasma membrane"/>
    <property type="evidence" value="ECO:0007669"/>
    <property type="project" value="UniProtKB-SubCell"/>
</dbReference>
<sequence length="337" mass="37281">MKRAILIGLALLLSLAIPLSYGGFGVIMQLPEVAHWLIPTILAMVFVGWLFNAARLRLLVSGVDGHLSRRQALATVISTEFAGAASPAGVGGPLTYVYLLHQQRVKPGHGAALYAVDHIMDLVFFSTAMPLALAVFTIDRHLDHPLWLLGLLIGLLGCGLGFIWLVLRRYRTVLRAFGPLLRRLRVSMSRRRRLARGVLQFRHAVKLLLGMPKHRLVTLYAYCMAHWLLRYSILPVVLYALHHPVPWSYLFVVQGMLLFAGQLSFLPGGTGSVELGFSALLAAWLSADKLALALILWRFATFYWYLLAGAPVFAATAGAATGRLLVARRHRHHESTS</sequence>
<dbReference type="RefSeq" id="WP_070073041.1">
    <property type="nucleotide sequence ID" value="NZ_CP017448.1"/>
</dbReference>
<accession>A0A1D8K950</accession>
<evidence type="ECO:0000256" key="4">
    <source>
        <dbReference type="ARBA" id="ARBA00022989"/>
    </source>
</evidence>
<dbReference type="EMBL" id="CP017448">
    <property type="protein sequence ID" value="AOV17493.1"/>
    <property type="molecule type" value="Genomic_DNA"/>
</dbReference>
<dbReference type="PANTHER" id="PTHR37693:SF1">
    <property type="entry name" value="INTEGRAL MEMBRANE PROTEIN"/>
    <property type="match status" value="1"/>
</dbReference>
<dbReference type="AlphaFoldDB" id="A0A1D8K950"/>
<proteinExistence type="predicted"/>
<reference evidence="7 8" key="1">
    <citation type="submission" date="2016-09" db="EMBL/GenBank/DDBJ databases">
        <title>Acidihalobacter prosperus V6 (DSM14174).</title>
        <authorList>
            <person name="Khaleque H.N."/>
            <person name="Ramsay J.P."/>
            <person name="Murphy R.J.T."/>
            <person name="Kaksonen A.H."/>
            <person name="Boxall N.J."/>
            <person name="Watkin E.L.J."/>
        </authorList>
    </citation>
    <scope>NUCLEOTIDE SEQUENCE [LARGE SCALE GENOMIC DNA]</scope>
    <source>
        <strain evidence="7 8">V6</strain>
    </source>
</reference>
<feature type="transmembrane region" description="Helical" evidence="6">
    <location>
        <begin position="219"/>
        <end position="241"/>
    </location>
</feature>
<evidence type="ECO:0000256" key="1">
    <source>
        <dbReference type="ARBA" id="ARBA00004651"/>
    </source>
</evidence>
<evidence type="ECO:0000256" key="5">
    <source>
        <dbReference type="ARBA" id="ARBA00023136"/>
    </source>
</evidence>
<comment type="subcellular location">
    <subcellularLocation>
        <location evidence="1">Cell membrane</location>
        <topology evidence="1">Multi-pass membrane protein</topology>
    </subcellularLocation>
</comment>
<evidence type="ECO:0008006" key="9">
    <source>
        <dbReference type="Google" id="ProtNLM"/>
    </source>
</evidence>
<feature type="transmembrane region" description="Helical" evidence="6">
    <location>
        <begin position="303"/>
        <end position="326"/>
    </location>
</feature>
<keyword evidence="5 6" id="KW-0472">Membrane</keyword>
<gene>
    <name evidence="7" type="ORF">BJI67_10855</name>
</gene>
<evidence type="ECO:0000313" key="7">
    <source>
        <dbReference type="EMBL" id="AOV17493.1"/>
    </source>
</evidence>
<feature type="transmembrane region" description="Helical" evidence="6">
    <location>
        <begin position="146"/>
        <end position="167"/>
    </location>
</feature>
<dbReference type="Pfam" id="PF03706">
    <property type="entry name" value="LPG_synthase_TM"/>
    <property type="match status" value="1"/>
</dbReference>
<protein>
    <recommendedName>
        <fullName evidence="9">TIGR00374 family protein</fullName>
    </recommendedName>
</protein>
<feature type="transmembrane region" description="Helical" evidence="6">
    <location>
        <begin position="247"/>
        <end position="265"/>
    </location>
</feature>
<dbReference type="NCBIfam" id="TIGR00374">
    <property type="entry name" value="flippase-like domain"/>
    <property type="match status" value="1"/>
</dbReference>
<keyword evidence="8" id="KW-1185">Reference proteome</keyword>
<dbReference type="Proteomes" id="UP000095342">
    <property type="component" value="Chromosome"/>
</dbReference>
<keyword evidence="3 6" id="KW-0812">Transmembrane</keyword>
<evidence type="ECO:0000256" key="6">
    <source>
        <dbReference type="SAM" id="Phobius"/>
    </source>
</evidence>
<dbReference type="PANTHER" id="PTHR37693">
    <property type="entry name" value="PHOSPHATIDYLGLYCEROL LYSYLTRANSFERASE"/>
    <property type="match status" value="1"/>
</dbReference>